<sequence length="263" mass="28341">MNFEHYLDHNRPNPQRAAMLTFAAAVAITGTTMMIAAGWVAGKMSIARVDPPSTEYILLALTAEQPPPPPPPPPPPLGSKVEEDKPDTHDEVPEEPEPLEEVQPEKVPTKIPEHKSAGVPQGIPNGVLGGQVGGVVGGIPIGTVGIGHPPISTKPPTTTTTTTVKPLAAVMARAVYSPDPDKALLQQTKAARFDKRDGKSTVSFCIDSTGKVVKVKTKVPFPNDPQVDDILRRTLKTWRFKPLEVGSKKLETCTERTFSLKFR</sequence>
<feature type="transmembrane region" description="Helical" evidence="2">
    <location>
        <begin position="20"/>
        <end position="41"/>
    </location>
</feature>
<dbReference type="Gene3D" id="3.30.1150.10">
    <property type="match status" value="1"/>
</dbReference>
<dbReference type="EMBL" id="JMCC02000002">
    <property type="protein sequence ID" value="KIG19380.1"/>
    <property type="molecule type" value="Genomic_DNA"/>
</dbReference>
<feature type="compositionally biased region" description="Basic and acidic residues" evidence="1">
    <location>
        <begin position="80"/>
        <end position="91"/>
    </location>
</feature>
<proteinExistence type="predicted"/>
<dbReference type="AlphaFoldDB" id="A0A0C2DD71"/>
<evidence type="ECO:0000256" key="2">
    <source>
        <dbReference type="SAM" id="Phobius"/>
    </source>
</evidence>
<comment type="caution">
    <text evidence="3">The sequence shown here is derived from an EMBL/GenBank/DDBJ whole genome shotgun (WGS) entry which is preliminary data.</text>
</comment>
<dbReference type="SUPFAM" id="SSF74653">
    <property type="entry name" value="TolA/TonB C-terminal domain"/>
    <property type="match status" value="1"/>
</dbReference>
<keyword evidence="2" id="KW-1133">Transmembrane helix</keyword>
<name>A0A0C2DD71_9BACT</name>
<evidence type="ECO:0000313" key="3">
    <source>
        <dbReference type="EMBL" id="KIG19380.1"/>
    </source>
</evidence>
<reference evidence="3 4" key="1">
    <citation type="submission" date="2014-12" db="EMBL/GenBank/DDBJ databases">
        <title>Genome assembly of Enhygromyxa salina DSM 15201.</title>
        <authorList>
            <person name="Sharma G."/>
            <person name="Subramanian S."/>
        </authorList>
    </citation>
    <scope>NUCLEOTIDE SEQUENCE [LARGE SCALE GENOMIC DNA]</scope>
    <source>
        <strain evidence="3 4">DSM 15201</strain>
    </source>
</reference>
<dbReference type="Proteomes" id="UP000031599">
    <property type="component" value="Unassembled WGS sequence"/>
</dbReference>
<evidence type="ECO:0000256" key="1">
    <source>
        <dbReference type="SAM" id="MobiDB-lite"/>
    </source>
</evidence>
<feature type="compositionally biased region" description="Acidic residues" evidence="1">
    <location>
        <begin position="92"/>
        <end position="102"/>
    </location>
</feature>
<protein>
    <submittedName>
        <fullName evidence="3">Ferric siderophore transport system, periplasmic binding protein TonB</fullName>
    </submittedName>
</protein>
<evidence type="ECO:0000313" key="4">
    <source>
        <dbReference type="Proteomes" id="UP000031599"/>
    </source>
</evidence>
<feature type="compositionally biased region" description="Pro residues" evidence="1">
    <location>
        <begin position="65"/>
        <end position="77"/>
    </location>
</feature>
<accession>A0A0C2DD71</accession>
<keyword evidence="2" id="KW-0812">Transmembrane</keyword>
<keyword evidence="2" id="KW-0472">Membrane</keyword>
<organism evidence="3 4">
    <name type="scientific">Enhygromyxa salina</name>
    <dbReference type="NCBI Taxonomy" id="215803"/>
    <lineage>
        <taxon>Bacteria</taxon>
        <taxon>Pseudomonadati</taxon>
        <taxon>Myxococcota</taxon>
        <taxon>Polyangia</taxon>
        <taxon>Nannocystales</taxon>
        <taxon>Nannocystaceae</taxon>
        <taxon>Enhygromyxa</taxon>
    </lineage>
</organism>
<feature type="region of interest" description="Disordered" evidence="1">
    <location>
        <begin position="63"/>
        <end position="106"/>
    </location>
</feature>
<gene>
    <name evidence="3" type="ORF">DB30_02661</name>
</gene>
<dbReference type="RefSeq" id="WP_052546042.1">
    <property type="nucleotide sequence ID" value="NZ_JMCC02000002.1"/>
</dbReference>